<evidence type="ECO:0000313" key="4">
    <source>
        <dbReference type="EMBL" id="MBB4617668.1"/>
    </source>
</evidence>
<keyword evidence="2" id="KW-0732">Signal</keyword>
<dbReference type="Pfam" id="PF07589">
    <property type="entry name" value="PEP-CTERM"/>
    <property type="match status" value="1"/>
</dbReference>
<reference evidence="4 5" key="1">
    <citation type="submission" date="2020-08" db="EMBL/GenBank/DDBJ databases">
        <title>Genomic Encyclopedia of Type Strains, Phase IV (KMG-IV): sequencing the most valuable type-strain genomes for metagenomic binning, comparative biology and taxonomic classification.</title>
        <authorList>
            <person name="Goeker M."/>
        </authorList>
    </citation>
    <scope>NUCLEOTIDE SEQUENCE [LARGE SCALE GENOMIC DNA]</scope>
    <source>
        <strain evidence="4 5">DSM 15867</strain>
    </source>
</reference>
<dbReference type="InterPro" id="IPR013424">
    <property type="entry name" value="Ice-binding_C"/>
</dbReference>
<organism evidence="4 5">
    <name type="scientific">Sphingomonas abaci</name>
    <dbReference type="NCBI Taxonomy" id="237611"/>
    <lineage>
        <taxon>Bacteria</taxon>
        <taxon>Pseudomonadati</taxon>
        <taxon>Pseudomonadota</taxon>
        <taxon>Alphaproteobacteria</taxon>
        <taxon>Sphingomonadales</taxon>
        <taxon>Sphingomonadaceae</taxon>
        <taxon>Sphingomonas</taxon>
    </lineage>
</organism>
<dbReference type="Proteomes" id="UP000574769">
    <property type="component" value="Unassembled WGS sequence"/>
</dbReference>
<feature type="chain" id="PRO_5030692156" description="Ice-binding protein C-terminal domain-containing protein" evidence="2">
    <location>
        <begin position="16"/>
        <end position="326"/>
    </location>
</feature>
<gene>
    <name evidence="4" type="ORF">GGQ96_001796</name>
</gene>
<evidence type="ECO:0000256" key="1">
    <source>
        <dbReference type="SAM" id="MobiDB-lite"/>
    </source>
</evidence>
<name>A0A7W7AIJ1_9SPHN</name>
<feature type="domain" description="Ice-binding protein C-terminal" evidence="3">
    <location>
        <begin position="292"/>
        <end position="316"/>
    </location>
</feature>
<evidence type="ECO:0000259" key="3">
    <source>
        <dbReference type="Pfam" id="PF07589"/>
    </source>
</evidence>
<dbReference type="NCBIfam" id="TIGR02595">
    <property type="entry name" value="PEP_CTERM"/>
    <property type="match status" value="1"/>
</dbReference>
<keyword evidence="5" id="KW-1185">Reference proteome</keyword>
<proteinExistence type="predicted"/>
<protein>
    <recommendedName>
        <fullName evidence="3">Ice-binding protein C-terminal domain-containing protein</fullName>
    </recommendedName>
</protein>
<comment type="caution">
    <text evidence="4">The sequence shown here is derived from an EMBL/GenBank/DDBJ whole genome shotgun (WGS) entry which is preliminary data.</text>
</comment>
<evidence type="ECO:0000256" key="2">
    <source>
        <dbReference type="SAM" id="SignalP"/>
    </source>
</evidence>
<dbReference type="EMBL" id="JACHNY010000003">
    <property type="protein sequence ID" value="MBB4617668.1"/>
    <property type="molecule type" value="Genomic_DNA"/>
</dbReference>
<dbReference type="RefSeq" id="WP_184113735.1">
    <property type="nucleotide sequence ID" value="NZ_JACHNY010000003.1"/>
</dbReference>
<feature type="signal peptide" evidence="2">
    <location>
        <begin position="1"/>
        <end position="15"/>
    </location>
</feature>
<dbReference type="NCBIfam" id="NF035944">
    <property type="entry name" value="PEPxxWA-CTERM"/>
    <property type="match status" value="1"/>
</dbReference>
<feature type="region of interest" description="Disordered" evidence="1">
    <location>
        <begin position="210"/>
        <end position="234"/>
    </location>
</feature>
<sequence length="326" mass="33514">MLALTSLVAPASANASLTLFQQFNGSYGLSTDGGGSLSSSYSLQAFVPKGATIAGAYLYQANYFFGNNWANQPVTFNNQQIVFGAPAVNATGNGALSMTSARADVTSIVAGIVDGGAGGTYNFAVTEGNSGMTDGTALVVVYKDAALAEQTVALFDGYSAVGGDALSMTFDKPLNSTSPDFVADLRLGINFSTGGQSSNVYVNGRTISSNAGNNDDGSPYNGALITVGGNDDPYSPNNPSYADDHERYNIAPYITPGDSTIRVTTNNPSRDDNIFLATLVVSGNGTATAVSAVPEPSSWALMMIGLGAVGTSLRRRGRHSVARLTA</sequence>
<evidence type="ECO:0000313" key="5">
    <source>
        <dbReference type="Proteomes" id="UP000574769"/>
    </source>
</evidence>
<accession>A0A7W7AIJ1</accession>
<dbReference type="AlphaFoldDB" id="A0A7W7AIJ1"/>